<keyword evidence="5 15" id="KW-0067">ATP-binding</keyword>
<dbReference type="InterPro" id="IPR005074">
    <property type="entry name" value="Peptidase_C39"/>
</dbReference>
<comment type="subcellular location">
    <subcellularLocation>
        <location evidence="1">Cell membrane</location>
        <topology evidence="1">Multi-pass membrane protein</topology>
    </subcellularLocation>
</comment>
<feature type="transmembrane region" description="Helical" evidence="11">
    <location>
        <begin position="241"/>
        <end position="262"/>
    </location>
</feature>
<evidence type="ECO:0000256" key="4">
    <source>
        <dbReference type="ARBA" id="ARBA00022807"/>
    </source>
</evidence>
<keyword evidence="4" id="KW-0645">Protease</keyword>
<dbReference type="PROSITE" id="PS50929">
    <property type="entry name" value="ABC_TM1F"/>
    <property type="match status" value="1"/>
</dbReference>
<keyword evidence="6" id="KW-0653">Protein transport</keyword>
<feature type="transmembrane region" description="Helical" evidence="11">
    <location>
        <begin position="439"/>
        <end position="468"/>
    </location>
</feature>
<feature type="domain" description="Peptidase C39" evidence="14">
    <location>
        <begin position="50"/>
        <end position="175"/>
    </location>
</feature>
<feature type="transmembrane region" description="Helical" evidence="11">
    <location>
        <begin position="320"/>
        <end position="339"/>
    </location>
</feature>
<dbReference type="PROSITE" id="PS50990">
    <property type="entry name" value="PEPTIDASE_C39"/>
    <property type="match status" value="1"/>
</dbReference>
<dbReference type="GO" id="GO:0005524">
    <property type="term" value="F:ATP binding"/>
    <property type="evidence" value="ECO:0007669"/>
    <property type="project" value="UniProtKB-KW"/>
</dbReference>
<dbReference type="PANTHER" id="PTHR24221">
    <property type="entry name" value="ATP-BINDING CASSETTE SUB-FAMILY B"/>
    <property type="match status" value="1"/>
</dbReference>
<feature type="compositionally biased region" description="Low complexity" evidence="10">
    <location>
        <begin position="790"/>
        <end position="800"/>
    </location>
</feature>
<comment type="caution">
    <text evidence="15">The sequence shown here is derived from an EMBL/GenBank/DDBJ whole genome shotgun (WGS) entry which is preliminary data.</text>
</comment>
<evidence type="ECO:0000256" key="7">
    <source>
        <dbReference type="ARBA" id="ARBA00022989"/>
    </source>
</evidence>
<dbReference type="Pfam" id="PF00005">
    <property type="entry name" value="ABC_tran"/>
    <property type="match status" value="1"/>
</dbReference>
<keyword evidence="9" id="KW-0080">Bacteriocin transport</keyword>
<dbReference type="InterPro" id="IPR027417">
    <property type="entry name" value="P-loop_NTPase"/>
</dbReference>
<dbReference type="Gene3D" id="3.40.50.300">
    <property type="entry name" value="P-loop containing nucleotide triphosphate hydrolases"/>
    <property type="match status" value="1"/>
</dbReference>
<keyword evidence="7 11" id="KW-1133">Transmembrane helix</keyword>
<name>A0ABW6GCK6_9ACTN</name>
<dbReference type="SUPFAM" id="SSF52540">
    <property type="entry name" value="P-loop containing nucleoside triphosphate hydrolases"/>
    <property type="match status" value="1"/>
</dbReference>
<keyword evidence="2 11" id="KW-0812">Transmembrane</keyword>
<protein>
    <submittedName>
        <fullName evidence="15">ATP-binding cassette domain-containing protein</fullName>
    </submittedName>
</protein>
<evidence type="ECO:0000256" key="2">
    <source>
        <dbReference type="ARBA" id="ARBA00022692"/>
    </source>
</evidence>
<feature type="transmembrane region" description="Helical" evidence="11">
    <location>
        <begin position="345"/>
        <end position="362"/>
    </location>
</feature>
<evidence type="ECO:0000256" key="11">
    <source>
        <dbReference type="SAM" id="Phobius"/>
    </source>
</evidence>
<evidence type="ECO:0000313" key="15">
    <source>
        <dbReference type="EMBL" id="MFE1350442.1"/>
    </source>
</evidence>
<evidence type="ECO:0000259" key="14">
    <source>
        <dbReference type="PROSITE" id="PS50990"/>
    </source>
</evidence>
<keyword evidence="8 11" id="KW-0472">Membrane</keyword>
<dbReference type="InterPro" id="IPR036640">
    <property type="entry name" value="ABC1_TM_sf"/>
</dbReference>
<dbReference type="Gene3D" id="3.90.70.10">
    <property type="entry name" value="Cysteine proteinases"/>
    <property type="match status" value="1"/>
</dbReference>
<dbReference type="SMART" id="SM00382">
    <property type="entry name" value="AAA"/>
    <property type="match status" value="1"/>
</dbReference>
<dbReference type="RefSeq" id="WP_380323090.1">
    <property type="nucleotide sequence ID" value="NZ_JBHYPW010000019.1"/>
</dbReference>
<feature type="transmembrane region" description="Helical" evidence="11">
    <location>
        <begin position="201"/>
        <end position="221"/>
    </location>
</feature>
<feature type="domain" description="ABC transporter" evidence="12">
    <location>
        <begin position="524"/>
        <end position="756"/>
    </location>
</feature>
<dbReference type="InterPro" id="IPR011527">
    <property type="entry name" value="ABC1_TM_dom"/>
</dbReference>
<accession>A0ABW6GCK6</accession>
<evidence type="ECO:0000256" key="3">
    <source>
        <dbReference type="ARBA" id="ARBA00022741"/>
    </source>
</evidence>
<evidence type="ECO:0000256" key="1">
    <source>
        <dbReference type="ARBA" id="ARBA00004651"/>
    </source>
</evidence>
<sequence>MKPARTATVEPPATEPRTANGGPPQPEQEKPERKKPPKKRTYLRTPVVPQMEEQDCGAACLAVVLGAFGRRVTLNEASRACGVSRDGASAAAVARAAGRYGLLARGRRVVRREGERLEGLDAVPVPSVVLVTGPHFAVFEGVKRGRVHVNDPSLGSYSATPAEFWESFAGIAVGFEPGPDFAPGGRRFPLLRSLGARMRPYAWPMLAAVLVGMLMTVPGVASAFLLRTYLAAVVNGGAADWAVPLTLAGAAVTGLVLAGNWLRSAMVNRVLEAMAARSSAAFLWKMLRLPGAFFHRRQLGGLVTRVQLNDGLANLLSYRVAGAASSLAAAAVHLGALLWLAPELAAIPVAVAVLDVLALRSADRRRGGTIHRLHAEGHKRDGVAFAGVSAIETVKAEGAEDALFRSWAGWQARAAHTGQQVARSVLVPLSLPGALNSAAAAAVVVAGTALLLAGTLSFGTLLAFLLLLNGFLLPVSQLVGTGSEFTVARAQNALLEDIETSETDPYLTPVLDAPAEPVRLRGELELRDLEFGYDPNRPPALTGISLRIAPGEWVAVVGGSGSGKSTLARLAAGVLRPWKGEVLLDGRPRDDWHRAVVTGQVAYVEQQLRLFEGTVRENLTLWDPSADEDVLHRALADAEAAELVHRRGGLDARIDEDARNWSGGERQRIEIARALALDPVLVVLDEATSALDAHTEAAVNGHLRRRGVSCLVLAHRLSTIQAADRVVVIREGRIVQQGPPAELAEQDGPYRELLRETAAAGARGSAEAAESAPGAEATAAAAGAGTAAGAGRAVADPGAGKDPAGPVPPVDGRPTGTAAGGPPTGTGREAPATAHPAASARAAGASQGPGADAEPTRATRGRPAASARAAGASQGAGAGTEPARTVQGSPVRPAASARAAGASQGPGADAEPAPATRNQPVRTEEQA</sequence>
<evidence type="ECO:0000259" key="13">
    <source>
        <dbReference type="PROSITE" id="PS50929"/>
    </source>
</evidence>
<keyword evidence="4" id="KW-0788">Thiol protease</keyword>
<feature type="region of interest" description="Disordered" evidence="10">
    <location>
        <begin position="1"/>
        <end position="41"/>
    </location>
</feature>
<proteinExistence type="predicted"/>
<keyword evidence="3" id="KW-0547">Nucleotide-binding</keyword>
<evidence type="ECO:0000256" key="8">
    <source>
        <dbReference type="ARBA" id="ARBA00023136"/>
    </source>
</evidence>
<organism evidence="15 16">
    <name type="scientific">Kitasatospora phosalacinea</name>
    <dbReference type="NCBI Taxonomy" id="2065"/>
    <lineage>
        <taxon>Bacteria</taxon>
        <taxon>Bacillati</taxon>
        <taxon>Actinomycetota</taxon>
        <taxon>Actinomycetes</taxon>
        <taxon>Kitasatosporales</taxon>
        <taxon>Streptomycetaceae</taxon>
        <taxon>Kitasatospora</taxon>
    </lineage>
</organism>
<keyword evidence="6" id="KW-0813">Transport</keyword>
<evidence type="ECO:0000256" key="10">
    <source>
        <dbReference type="SAM" id="MobiDB-lite"/>
    </source>
</evidence>
<feature type="region of interest" description="Disordered" evidence="10">
    <location>
        <begin position="790"/>
        <end position="927"/>
    </location>
</feature>
<dbReference type="PROSITE" id="PS50893">
    <property type="entry name" value="ABC_TRANSPORTER_2"/>
    <property type="match status" value="1"/>
</dbReference>
<evidence type="ECO:0000256" key="5">
    <source>
        <dbReference type="ARBA" id="ARBA00022840"/>
    </source>
</evidence>
<evidence type="ECO:0000259" key="12">
    <source>
        <dbReference type="PROSITE" id="PS50893"/>
    </source>
</evidence>
<evidence type="ECO:0000313" key="16">
    <source>
        <dbReference type="Proteomes" id="UP001599542"/>
    </source>
</evidence>
<dbReference type="InterPro" id="IPR003439">
    <property type="entry name" value="ABC_transporter-like_ATP-bd"/>
</dbReference>
<feature type="domain" description="ABC transmembrane type-1" evidence="13">
    <location>
        <begin position="206"/>
        <end position="486"/>
    </location>
</feature>
<reference evidence="15 16" key="1">
    <citation type="submission" date="2024-09" db="EMBL/GenBank/DDBJ databases">
        <title>The Natural Products Discovery Center: Release of the First 8490 Sequenced Strains for Exploring Actinobacteria Biosynthetic Diversity.</title>
        <authorList>
            <person name="Kalkreuter E."/>
            <person name="Kautsar S.A."/>
            <person name="Yang D."/>
            <person name="Bader C.D."/>
            <person name="Teijaro C.N."/>
            <person name="Fluegel L."/>
            <person name="Davis C.M."/>
            <person name="Simpson J.R."/>
            <person name="Lauterbach L."/>
            <person name="Steele A.D."/>
            <person name="Gui C."/>
            <person name="Meng S."/>
            <person name="Li G."/>
            <person name="Viehrig K."/>
            <person name="Ye F."/>
            <person name="Su P."/>
            <person name="Kiefer A.F."/>
            <person name="Nichols A."/>
            <person name="Cepeda A.J."/>
            <person name="Yan W."/>
            <person name="Fan B."/>
            <person name="Jiang Y."/>
            <person name="Adhikari A."/>
            <person name="Zheng C.-J."/>
            <person name="Schuster L."/>
            <person name="Cowan T.M."/>
            <person name="Smanski M.J."/>
            <person name="Chevrette M.G."/>
            <person name="De Carvalho L.P.S."/>
            <person name="Shen B."/>
        </authorList>
    </citation>
    <scope>NUCLEOTIDE SEQUENCE [LARGE SCALE GENOMIC DNA]</scope>
    <source>
        <strain evidence="15 16">NPDC058753</strain>
    </source>
</reference>
<dbReference type="SUPFAM" id="SSF90123">
    <property type="entry name" value="ABC transporter transmembrane region"/>
    <property type="match status" value="1"/>
</dbReference>
<dbReference type="EMBL" id="JBHYPX010000001">
    <property type="protein sequence ID" value="MFE1350442.1"/>
    <property type="molecule type" value="Genomic_DNA"/>
</dbReference>
<dbReference type="Gene3D" id="1.20.1560.10">
    <property type="entry name" value="ABC transporter type 1, transmembrane domain"/>
    <property type="match status" value="1"/>
</dbReference>
<keyword evidence="4" id="KW-0378">Hydrolase</keyword>
<gene>
    <name evidence="15" type="ORF">ACFW6T_00470</name>
</gene>
<dbReference type="Pfam" id="PF03412">
    <property type="entry name" value="Peptidase_C39"/>
    <property type="match status" value="1"/>
</dbReference>
<dbReference type="PANTHER" id="PTHR24221:SF654">
    <property type="entry name" value="ATP-BINDING CASSETTE SUB-FAMILY B MEMBER 6"/>
    <property type="match status" value="1"/>
</dbReference>
<dbReference type="InterPro" id="IPR003593">
    <property type="entry name" value="AAA+_ATPase"/>
</dbReference>
<feature type="compositionally biased region" description="Low complexity" evidence="10">
    <location>
        <begin position="825"/>
        <end position="881"/>
    </location>
</feature>
<dbReference type="InterPro" id="IPR039421">
    <property type="entry name" value="Type_1_exporter"/>
</dbReference>
<feature type="compositionally biased region" description="Low complexity" evidence="10">
    <location>
        <begin position="888"/>
        <end position="908"/>
    </location>
</feature>
<dbReference type="Proteomes" id="UP001599542">
    <property type="component" value="Unassembled WGS sequence"/>
</dbReference>
<evidence type="ECO:0000256" key="9">
    <source>
        <dbReference type="ARBA" id="ARBA00043264"/>
    </source>
</evidence>
<evidence type="ECO:0000256" key="6">
    <source>
        <dbReference type="ARBA" id="ARBA00022927"/>
    </source>
</evidence>
<dbReference type="Pfam" id="PF00664">
    <property type="entry name" value="ABC_membrane"/>
    <property type="match status" value="1"/>
</dbReference>
<keyword evidence="16" id="KW-1185">Reference proteome</keyword>